<name>A0A5J4SZR2_9EUKA</name>
<dbReference type="OrthoDB" id="10252354at2759"/>
<protein>
    <recommendedName>
        <fullName evidence="12">Protein kinase domain-containing protein</fullName>
    </recommendedName>
</protein>
<feature type="region of interest" description="Disordered" evidence="9">
    <location>
        <begin position="71"/>
        <end position="183"/>
    </location>
</feature>
<keyword evidence="2" id="KW-0723">Serine/threonine-protein kinase</keyword>
<evidence type="ECO:0000313" key="10">
    <source>
        <dbReference type="EMBL" id="KAA6351524.1"/>
    </source>
</evidence>
<dbReference type="InterPro" id="IPR011009">
    <property type="entry name" value="Kinase-like_dom_sf"/>
</dbReference>
<evidence type="ECO:0000256" key="3">
    <source>
        <dbReference type="ARBA" id="ARBA00022679"/>
    </source>
</evidence>
<dbReference type="Proteomes" id="UP000324800">
    <property type="component" value="Unassembled WGS sequence"/>
</dbReference>
<proteinExistence type="inferred from homology"/>
<comment type="similarity">
    <text evidence="1">Belongs to the protein kinase superfamily. STE Ser/Thr protein kinase family. STE20 subfamily.</text>
</comment>
<comment type="catalytic activity">
    <reaction evidence="8">
        <text>L-seryl-[protein] + ATP = O-phospho-L-seryl-[protein] + ADP + H(+)</text>
        <dbReference type="Rhea" id="RHEA:17989"/>
        <dbReference type="Rhea" id="RHEA-COMP:9863"/>
        <dbReference type="Rhea" id="RHEA-COMP:11604"/>
        <dbReference type="ChEBI" id="CHEBI:15378"/>
        <dbReference type="ChEBI" id="CHEBI:29999"/>
        <dbReference type="ChEBI" id="CHEBI:30616"/>
        <dbReference type="ChEBI" id="CHEBI:83421"/>
        <dbReference type="ChEBI" id="CHEBI:456216"/>
        <dbReference type="EC" id="2.7.11.1"/>
    </reaction>
</comment>
<evidence type="ECO:0000256" key="9">
    <source>
        <dbReference type="SAM" id="MobiDB-lite"/>
    </source>
</evidence>
<keyword evidence="4" id="KW-0547">Nucleotide-binding</keyword>
<dbReference type="InterPro" id="IPR050629">
    <property type="entry name" value="STE20/SPS1-PAK"/>
</dbReference>
<dbReference type="EMBL" id="SNRW01039625">
    <property type="protein sequence ID" value="KAA6351524.1"/>
    <property type="molecule type" value="Genomic_DNA"/>
</dbReference>
<dbReference type="PANTHER" id="PTHR48012:SF10">
    <property type="entry name" value="FI20177P1"/>
    <property type="match status" value="1"/>
</dbReference>
<comment type="caution">
    <text evidence="10">The sequence shown here is derived from an EMBL/GenBank/DDBJ whole genome shotgun (WGS) entry which is preliminary data.</text>
</comment>
<reference evidence="10 11" key="1">
    <citation type="submission" date="2019-03" db="EMBL/GenBank/DDBJ databases">
        <title>Single cell metagenomics reveals metabolic interactions within the superorganism composed of flagellate Streblomastix strix and complex community of Bacteroidetes bacteria on its surface.</title>
        <authorList>
            <person name="Treitli S.C."/>
            <person name="Kolisko M."/>
            <person name="Husnik F."/>
            <person name="Keeling P."/>
            <person name="Hampl V."/>
        </authorList>
    </citation>
    <scope>NUCLEOTIDE SEQUENCE [LARGE SCALE GENOMIC DNA]</scope>
    <source>
        <strain evidence="10">ST1C</strain>
    </source>
</reference>
<evidence type="ECO:0000256" key="5">
    <source>
        <dbReference type="ARBA" id="ARBA00022777"/>
    </source>
</evidence>
<dbReference type="AlphaFoldDB" id="A0A5J4SZR2"/>
<keyword evidence="3" id="KW-0808">Transferase</keyword>
<feature type="compositionally biased region" description="Polar residues" evidence="9">
    <location>
        <begin position="114"/>
        <end position="124"/>
    </location>
</feature>
<dbReference type="GO" id="GO:0005524">
    <property type="term" value="F:ATP binding"/>
    <property type="evidence" value="ECO:0007669"/>
    <property type="project" value="UniProtKB-KW"/>
</dbReference>
<evidence type="ECO:0008006" key="12">
    <source>
        <dbReference type="Google" id="ProtNLM"/>
    </source>
</evidence>
<dbReference type="PANTHER" id="PTHR48012">
    <property type="entry name" value="STERILE20-LIKE KINASE, ISOFORM B-RELATED"/>
    <property type="match status" value="1"/>
</dbReference>
<keyword evidence="5" id="KW-0418">Kinase</keyword>
<dbReference type="SUPFAM" id="SSF56112">
    <property type="entry name" value="Protein kinase-like (PK-like)"/>
    <property type="match status" value="1"/>
</dbReference>
<evidence type="ECO:0000256" key="1">
    <source>
        <dbReference type="ARBA" id="ARBA00008874"/>
    </source>
</evidence>
<gene>
    <name evidence="10" type="ORF">EZS28_051841</name>
</gene>
<organism evidence="10 11">
    <name type="scientific">Streblomastix strix</name>
    <dbReference type="NCBI Taxonomy" id="222440"/>
    <lineage>
        <taxon>Eukaryota</taxon>
        <taxon>Metamonada</taxon>
        <taxon>Preaxostyla</taxon>
        <taxon>Oxymonadida</taxon>
        <taxon>Streblomastigidae</taxon>
        <taxon>Streblomastix</taxon>
    </lineage>
</organism>
<evidence type="ECO:0000256" key="2">
    <source>
        <dbReference type="ARBA" id="ARBA00022527"/>
    </source>
</evidence>
<dbReference type="GO" id="GO:0005737">
    <property type="term" value="C:cytoplasm"/>
    <property type="evidence" value="ECO:0007669"/>
    <property type="project" value="TreeGrafter"/>
</dbReference>
<feature type="non-terminal residue" evidence="10">
    <location>
        <position position="1"/>
    </location>
</feature>
<keyword evidence="6" id="KW-0067">ATP-binding</keyword>
<feature type="compositionally biased region" description="Polar residues" evidence="9">
    <location>
        <begin position="86"/>
        <end position="104"/>
    </location>
</feature>
<dbReference type="Gene3D" id="1.10.510.10">
    <property type="entry name" value="Transferase(Phosphotransferase) domain 1"/>
    <property type="match status" value="1"/>
</dbReference>
<dbReference type="GO" id="GO:0004674">
    <property type="term" value="F:protein serine/threonine kinase activity"/>
    <property type="evidence" value="ECO:0007669"/>
    <property type="project" value="UniProtKB-KW"/>
</dbReference>
<evidence type="ECO:0000256" key="8">
    <source>
        <dbReference type="ARBA" id="ARBA00048679"/>
    </source>
</evidence>
<evidence type="ECO:0000256" key="7">
    <source>
        <dbReference type="ARBA" id="ARBA00047899"/>
    </source>
</evidence>
<sequence length="183" mass="20464">VIWLISENPPPLPLNPEKYSPELLNFITTCLEKEPNKRSSTEELIQHPFIKKYESANFDILQPLIQEMKSIKSKNKEKSSKLKPHQISQNDSKVDEQTQSNQQSDSKDPDASVPKQQAKTQTKSPAKVIAKQSIKVQSKPNTKVETKQPAKTQAKTPAKPQAKTPAKVEVKSSSNVALKGKKK</sequence>
<evidence type="ECO:0000313" key="11">
    <source>
        <dbReference type="Proteomes" id="UP000324800"/>
    </source>
</evidence>
<comment type="catalytic activity">
    <reaction evidence="7">
        <text>L-threonyl-[protein] + ATP = O-phospho-L-threonyl-[protein] + ADP + H(+)</text>
        <dbReference type="Rhea" id="RHEA:46608"/>
        <dbReference type="Rhea" id="RHEA-COMP:11060"/>
        <dbReference type="Rhea" id="RHEA-COMP:11605"/>
        <dbReference type="ChEBI" id="CHEBI:15378"/>
        <dbReference type="ChEBI" id="CHEBI:30013"/>
        <dbReference type="ChEBI" id="CHEBI:30616"/>
        <dbReference type="ChEBI" id="CHEBI:61977"/>
        <dbReference type="ChEBI" id="CHEBI:456216"/>
        <dbReference type="EC" id="2.7.11.1"/>
    </reaction>
</comment>
<evidence type="ECO:0000256" key="4">
    <source>
        <dbReference type="ARBA" id="ARBA00022741"/>
    </source>
</evidence>
<accession>A0A5J4SZR2</accession>
<evidence type="ECO:0000256" key="6">
    <source>
        <dbReference type="ARBA" id="ARBA00022840"/>
    </source>
</evidence>